<gene>
    <name evidence="2" type="ORF">ADUPG1_008998</name>
</gene>
<feature type="compositionally biased region" description="Basic residues" evidence="1">
    <location>
        <begin position="561"/>
        <end position="577"/>
    </location>
</feature>
<feature type="region of interest" description="Disordered" evidence="1">
    <location>
        <begin position="287"/>
        <end position="336"/>
    </location>
</feature>
<dbReference type="EMBL" id="BQXS01011099">
    <property type="protein sequence ID" value="GKT35940.1"/>
    <property type="molecule type" value="Genomic_DNA"/>
</dbReference>
<comment type="caution">
    <text evidence="2">The sequence shown here is derived from an EMBL/GenBank/DDBJ whole genome shotgun (WGS) entry which is preliminary data.</text>
</comment>
<reference evidence="2" key="1">
    <citation type="submission" date="2022-03" db="EMBL/GenBank/DDBJ databases">
        <title>Draft genome sequence of Aduncisulcus paluster, a free-living microaerophilic Fornicata.</title>
        <authorList>
            <person name="Yuyama I."/>
            <person name="Kume K."/>
            <person name="Tamura T."/>
            <person name="Inagaki Y."/>
            <person name="Hashimoto T."/>
        </authorList>
    </citation>
    <scope>NUCLEOTIDE SEQUENCE</scope>
    <source>
        <strain evidence="2">NY0171</strain>
    </source>
</reference>
<accession>A0ABQ5KU01</accession>
<evidence type="ECO:0000256" key="1">
    <source>
        <dbReference type="SAM" id="MobiDB-lite"/>
    </source>
</evidence>
<name>A0ABQ5KU01_9EUKA</name>
<feature type="region of interest" description="Disordered" evidence="1">
    <location>
        <begin position="474"/>
        <end position="500"/>
    </location>
</feature>
<feature type="compositionally biased region" description="Polar residues" evidence="1">
    <location>
        <begin position="549"/>
        <end position="560"/>
    </location>
</feature>
<feature type="region of interest" description="Disordered" evidence="1">
    <location>
        <begin position="923"/>
        <end position="954"/>
    </location>
</feature>
<feature type="region of interest" description="Disordered" evidence="1">
    <location>
        <begin position="996"/>
        <end position="1027"/>
    </location>
</feature>
<keyword evidence="3" id="KW-1185">Reference proteome</keyword>
<feature type="region of interest" description="Disordered" evidence="1">
    <location>
        <begin position="533"/>
        <end position="577"/>
    </location>
</feature>
<evidence type="ECO:0000313" key="2">
    <source>
        <dbReference type="EMBL" id="GKT35940.1"/>
    </source>
</evidence>
<proteinExistence type="predicted"/>
<sequence length="1887" mass="207880">MRPFYRPVVQDYETLLFYLLTSHPKLRELPRPADLSEVDGKKLVDILKKELVPQSLPLIPSSRPYPDYLLFRDAFPKPFPSREDLDKSFANSINSTRIGLIENDSSIMSKKKPSIHNSGIIHQAPSLPPAPSSLFPRPPPPSPLWSTSPLHLLSLSDILSTEGDRVRTAYSLFIASLGHHIGRVRVPRAKGYSKKQLGQSICSYLIPLLNSDCVVPGELYHSKEYDTDVIECVVSMVRTSFNIVSNTHREVCNEMKYVCGEQVLTDIPMLCQAKLLKNFINSLLGDEEEDKGTPVASGESKVDDPSSTMTDPSVSSPNSEAPSTCSTPTSSLGSDLNLHPPTPLSFPSALSLIHRILSVSTAFVCNRLTNGSRGVTRRKEYIELKTKLASSLFNLSVVLGRVKDPVSGTLFPSHSKRGCYVECLALVTRIEEAVSMMESDGVWNSVKERQEEAKRQEDDEEQFSRTYTFTDTEQRYGGESSHTHMSTGAGGIGTRLGSSGSSISRSGGFIMRKEALEDPLDVDIPQDVTVSSMPPATTTGDPSGVHTMVDSSGANSSVCQRSKKNKSNAKKSRKRRKLNQLGSIRRDFIGKIIHSSSRSSCTPCPLSLSLAFTIVRNFSLERNCLDIVSYVSVLSPFISSVFSVTPALLLSYICERVSGRCVQGVIDHVKRREKLKKKQAREKLKEENGYGGEPSSVDLSLAGTSTKELFALSNALSLCSELLTTILLFCLGVPVENMHSAGVKRIVTTLSHGRGSLIPPLSTSHGMGSSSLKSEHSPFLGGDRRLSLKRYTSPTAAEDEPLMLNHCWVSGYSQWRLFHSSVQLNEVCKICSNIVKNCEYLLHRTSVIMGAVRDSTRLDSLKLASPISSSPSGVSSGTVGTDEEVPLPSDEAIAFDIISQGVLQTVMCCRLCDVCGMSVTSLEKKQKEEETRDAGGGSKRETTGSTGEIEEQNEDISPHIHSYTPIELNDLLGQHLFVAAERERARISRMKHLREAREKKEAALSESSPYQPEEEQKDEEQQGWWDKRRPRKQVDKLDREVARHVVEHELGSKYNVSASKTPKPLSMSDMDSQRDSKALSSSLISFSLAGAEVADCASGPLSVLWGQEQNVLKKIVIQSIEYEGLCIVHDLMHYIELLENDKTKGGRDDLQKRKPDFLAKASFDVSDLTHMTLFDDESDADGGQSDMPDTGNVCMSSDKLLLENPPVPAKVIKTLGNQCSTSTLFILDIIAPLISHAGEFDKALKHHCCSFITRTAISVAESIMDSSQLAVKLGVMLSMLSAVQKGVKEMRKMAVVPTFTALAPGKPDPAVLAVMAIQRYCSLKEGELSQVAIRCLRQSTLPSQRRVTLSTEFECNSVDLTQKVSLPSSTIASPSSSGLSPPPNKDIVTVANYLGIIYDSSLFAVVMFIRNIVETLYADKSIELEGESVHVRVASMVATMFRVYCQQQSKFLEDDLNFSLEKEDPVSSLVPLLGPMFTHHTDPPTSQYTPLTPYPEDDDVTMMHRKSTKFFGVFSSPPTHPRSYRGTDDRSFPTASSGFKSAYSSSLAPASSILYSTDPHILTLKRHLSLVLKKIECCMIRINSFQAVILFCSIMSKELSQGRAHSTQSSIKMLFESIKTQAEAKLDAWRRVLMWRFVFIGLRPLWRQLYLPSVSEHRADIIYEGVVCVVNMIGKYIGCRGVRIGNGDETVRPHVSQLQDKVNHTLTCLSNALCAVVESVLLDSGPRTRAISLGETADIKRDIGKLAGAVVGESRRSSKKDGRVSQTDLDSTKQAVVVVGLSPLLVKRLFTPALGCISLHLKTSAELACIAASCDFQKYKKNFDSVGDHLFLMNKVALAAAKNCDVPQYAGNLKINAKALRVLNFRRYSESITREYMHTLKKTVKKM</sequence>
<organism evidence="2 3">
    <name type="scientific">Aduncisulcus paluster</name>
    <dbReference type="NCBI Taxonomy" id="2918883"/>
    <lineage>
        <taxon>Eukaryota</taxon>
        <taxon>Metamonada</taxon>
        <taxon>Carpediemonas-like organisms</taxon>
        <taxon>Aduncisulcus</taxon>
    </lineage>
</organism>
<evidence type="ECO:0000313" key="3">
    <source>
        <dbReference type="Proteomes" id="UP001057375"/>
    </source>
</evidence>
<protein>
    <submittedName>
        <fullName evidence="2">Uncharacterized protein</fullName>
    </submittedName>
</protein>
<feature type="region of interest" description="Disordered" evidence="1">
    <location>
        <begin position="1053"/>
        <end position="1073"/>
    </location>
</feature>
<dbReference type="Proteomes" id="UP001057375">
    <property type="component" value="Unassembled WGS sequence"/>
</dbReference>
<feature type="compositionally biased region" description="Polar residues" evidence="1">
    <location>
        <begin position="305"/>
        <end position="334"/>
    </location>
</feature>
<feature type="compositionally biased region" description="Basic and acidic residues" evidence="1">
    <location>
        <begin position="923"/>
        <end position="942"/>
    </location>
</feature>